<evidence type="ECO:0000256" key="3">
    <source>
        <dbReference type="ARBA" id="ARBA00022448"/>
    </source>
</evidence>
<dbReference type="Proteomes" id="UP001150062">
    <property type="component" value="Unassembled WGS sequence"/>
</dbReference>
<dbReference type="InterPro" id="IPR040122">
    <property type="entry name" value="Importin_beta"/>
</dbReference>
<keyword evidence="4" id="KW-0963">Cytoplasm</keyword>
<comment type="subcellular location">
    <subcellularLocation>
        <location evidence="2">Cytoplasm</location>
    </subcellularLocation>
    <subcellularLocation>
        <location evidence="1">Nucleus</location>
    </subcellularLocation>
</comment>
<evidence type="ECO:0000313" key="9">
    <source>
        <dbReference type="EMBL" id="KAJ6229230.1"/>
    </source>
</evidence>
<accession>A0ABQ8XAA0</accession>
<proteinExistence type="predicted"/>
<dbReference type="InterPro" id="IPR016024">
    <property type="entry name" value="ARM-type_fold"/>
</dbReference>
<evidence type="ECO:0000256" key="5">
    <source>
        <dbReference type="ARBA" id="ARBA00022737"/>
    </source>
</evidence>
<evidence type="ECO:0000256" key="6">
    <source>
        <dbReference type="ARBA" id="ARBA00022927"/>
    </source>
</evidence>
<dbReference type="EMBL" id="JAOAOG010000323">
    <property type="protein sequence ID" value="KAJ6229230.1"/>
    <property type="molecule type" value="Genomic_DNA"/>
</dbReference>
<evidence type="ECO:0000313" key="10">
    <source>
        <dbReference type="Proteomes" id="UP001150062"/>
    </source>
</evidence>
<dbReference type="Pfam" id="PF12755">
    <property type="entry name" value="Vac14_Fab1_bd"/>
    <property type="match status" value="1"/>
</dbReference>
<dbReference type="SUPFAM" id="SSF48371">
    <property type="entry name" value="ARM repeat"/>
    <property type="match status" value="1"/>
</dbReference>
<evidence type="ECO:0000256" key="4">
    <source>
        <dbReference type="ARBA" id="ARBA00022490"/>
    </source>
</evidence>
<dbReference type="InterPro" id="IPR011989">
    <property type="entry name" value="ARM-like"/>
</dbReference>
<feature type="domain" description="IPO4/5-like TPR repeats" evidence="8">
    <location>
        <begin position="105"/>
        <end position="258"/>
    </location>
</feature>
<keyword evidence="3" id="KW-0813">Transport</keyword>
<reference evidence="9" key="1">
    <citation type="submission" date="2022-08" db="EMBL/GenBank/DDBJ databases">
        <title>Novel sulfate-reducing endosymbionts in the free-living metamonad Anaeramoeba.</title>
        <authorList>
            <person name="Jerlstrom-Hultqvist J."/>
            <person name="Cepicka I."/>
            <person name="Gallot-Lavallee L."/>
            <person name="Salas-Leiva D."/>
            <person name="Curtis B.A."/>
            <person name="Zahonova K."/>
            <person name="Pipaliya S."/>
            <person name="Dacks J."/>
            <person name="Roger A.J."/>
        </authorList>
    </citation>
    <scope>NUCLEOTIDE SEQUENCE</scope>
    <source>
        <strain evidence="9">Schooner1</strain>
    </source>
</reference>
<keyword evidence="6" id="KW-0653">Protein transport</keyword>
<keyword evidence="5" id="KW-0677">Repeat</keyword>
<keyword evidence="7" id="KW-0539">Nucleus</keyword>
<dbReference type="Gene3D" id="1.25.10.10">
    <property type="entry name" value="Leucine-rich Repeat Variant"/>
    <property type="match status" value="1"/>
</dbReference>
<organism evidence="9 10">
    <name type="scientific">Anaeramoeba flamelloides</name>
    <dbReference type="NCBI Taxonomy" id="1746091"/>
    <lineage>
        <taxon>Eukaryota</taxon>
        <taxon>Metamonada</taxon>
        <taxon>Anaeramoebidae</taxon>
        <taxon>Anaeramoeba</taxon>
    </lineage>
</organism>
<evidence type="ECO:0000256" key="7">
    <source>
        <dbReference type="ARBA" id="ARBA00023242"/>
    </source>
</evidence>
<evidence type="ECO:0000259" key="8">
    <source>
        <dbReference type="Pfam" id="PF25780"/>
    </source>
</evidence>
<keyword evidence="10" id="KW-1185">Reference proteome</keyword>
<dbReference type="Pfam" id="PF25780">
    <property type="entry name" value="TPR_IPO5"/>
    <property type="match status" value="1"/>
</dbReference>
<protein>
    <submittedName>
        <fullName evidence="9">Karyopherin (Importin) beta 3</fullName>
    </submittedName>
</protein>
<sequence>MNEKQQEFENLILDLLSPDNKLRIKSEENYQNFLNESPLECFWYLLSMFESKNEQVISLSLILARQIVGGTSVTKSIVELIDPKEIETIKEYLYENVLKQESLYFKKRICDIICAFYSKQGLEQSVEFLDFLKELVLNGKEENKMVLMYLIQQLSLKCSLSVAKYSKDLIQYIVSSLNSNSAQLGLYSLKACTYYLLTLNENDTLYRPLTELIPKMLQLIIGFLEKSQFESAHMCMREMIDTMMFLPKFFKPHWEQTILFFIQVAQKGISQVQIPEEIQFIATEFLVVAIEFATGLMLENENFFIEIVKICFDLISQVDPNEESEDWDDESETFSSICETGDFSLDRISTVVGGDKILPICFEIIPELLKSNRFEERFTGLRVISSIAEGSQEIFENKIIDIIEMVLPFFEDSHSRVRYQCCDTILKLLNIFPSIIQEHFHNEIITGLKQLIQENDIYTQIKVCETIVIFSEDTEPEILKQYVEELMINLVDLLQSDYIKLQEEALTAITAIAITTKSGFQKYYSELIVFLLKILKFSKESKYQLLRSKSIECISVIGSCVEKEIFQKDATEIIGILINYLEEGKKNIDESQKTYIYTALFRICEILQDSFLMFLEDILPFIIESLELDPLAIELSNLNKEQNNINLEEYNIILDTNSQKRIAIKTSLLIEKSDALALIYQIPHILKDKFSMYSKDCLEIVLPLLNFQHQKKIRNYSAMSCSQLINSLLLNYKNNTENENENEIREIIHTTFKLLLESILKEKKISVKITKIQHLGQILKYCKNFIDSNIVNIYIKEIPNLLKLSLQRKNELENAEKDKETYNYEKENKRLKAIQSEIDLNFSIIETFKYLFQYHLNDMIVVFKKELFDFYIEIIDERYPVSFNEMSLCVFGDLIEFSNNIGVFQYYFEKISHFVFKYILHQNHSIRKIAAYIIGVCAKFGEIHFSSLATESLDLLIKSLKGFSDVESDESLSANDTIIASIGSILFYQKTSVDFSYYFNIWLKLLPLSFDELEVQHVSQLFCSFIENEELLFFGQNYSNLPLILSIFIQTIQIPNCKSDLKLNIINLMKNIKQNFSSEQLNEILSSMPQEIAEQIIKL</sequence>
<dbReference type="PANTHER" id="PTHR10527">
    <property type="entry name" value="IMPORTIN BETA"/>
    <property type="match status" value="1"/>
</dbReference>
<gene>
    <name evidence="9" type="ORF">M0813_08147</name>
</gene>
<name>A0ABQ8XAA0_9EUKA</name>
<comment type="caution">
    <text evidence="9">The sequence shown here is derived from an EMBL/GenBank/DDBJ whole genome shotgun (WGS) entry which is preliminary data.</text>
</comment>
<evidence type="ECO:0000256" key="2">
    <source>
        <dbReference type="ARBA" id="ARBA00004496"/>
    </source>
</evidence>
<evidence type="ECO:0000256" key="1">
    <source>
        <dbReference type="ARBA" id="ARBA00004123"/>
    </source>
</evidence>
<dbReference type="InterPro" id="IPR057672">
    <property type="entry name" value="TPR_IPO4/5"/>
</dbReference>